<dbReference type="EMBL" id="FMSH01000129">
    <property type="protein sequence ID" value="SCU74926.1"/>
    <property type="molecule type" value="Genomic_DNA"/>
</dbReference>
<keyword evidence="4 7" id="KW-0812">Transmembrane</keyword>
<reference evidence="8" key="1">
    <citation type="submission" date="2016-09" db="EMBL/GenBank/DDBJ databases">
        <authorList>
            <person name="Capua I."/>
            <person name="De Benedictis P."/>
            <person name="Joannis T."/>
            <person name="Lombin L.H."/>
            <person name="Cattoli G."/>
        </authorList>
    </citation>
    <scope>NUCLEOTIDE SEQUENCE</scope>
    <source>
        <strain evidence="8">B9</strain>
    </source>
</reference>
<gene>
    <name evidence="8" type="primary">doxX</name>
    <name evidence="8" type="ORF">CNECB9_2140004</name>
</gene>
<dbReference type="Pfam" id="PF07681">
    <property type="entry name" value="DoxX"/>
    <property type="match status" value="1"/>
</dbReference>
<feature type="transmembrane region" description="Helical" evidence="7">
    <location>
        <begin position="12"/>
        <end position="32"/>
    </location>
</feature>
<evidence type="ECO:0000256" key="1">
    <source>
        <dbReference type="ARBA" id="ARBA00004651"/>
    </source>
</evidence>
<evidence type="ECO:0000256" key="6">
    <source>
        <dbReference type="ARBA" id="ARBA00023136"/>
    </source>
</evidence>
<evidence type="ECO:0000256" key="2">
    <source>
        <dbReference type="ARBA" id="ARBA00006679"/>
    </source>
</evidence>
<proteinExistence type="inferred from homology"/>
<sequence>MADYYLLSGRLFIAFMFVLSGANKLIFFSHGLDEVRSRNLPFPRLVLSLTILVQLTCGLAIVAGYQTGIAALLLAAFTLATAVVFYDFWNQKGAQRTLLFTGFLEHISIIGGFVILMAAGPGNIVLPLR</sequence>
<dbReference type="PANTHER" id="PTHR33452:SF1">
    <property type="entry name" value="INNER MEMBRANE PROTEIN YPHA-RELATED"/>
    <property type="match status" value="1"/>
</dbReference>
<organism evidence="8">
    <name type="scientific">Cupriavidus necator</name>
    <name type="common">Alcaligenes eutrophus</name>
    <name type="synonym">Ralstonia eutropha</name>
    <dbReference type="NCBI Taxonomy" id="106590"/>
    <lineage>
        <taxon>Bacteria</taxon>
        <taxon>Pseudomonadati</taxon>
        <taxon>Pseudomonadota</taxon>
        <taxon>Betaproteobacteria</taxon>
        <taxon>Burkholderiales</taxon>
        <taxon>Burkholderiaceae</taxon>
        <taxon>Cupriavidus</taxon>
    </lineage>
</organism>
<name>A0A1K0IC98_CUPNE</name>
<dbReference type="GO" id="GO:0005886">
    <property type="term" value="C:plasma membrane"/>
    <property type="evidence" value="ECO:0007669"/>
    <property type="project" value="UniProtKB-SubCell"/>
</dbReference>
<feature type="transmembrane region" description="Helical" evidence="7">
    <location>
        <begin position="98"/>
        <end position="119"/>
    </location>
</feature>
<keyword evidence="3" id="KW-1003">Cell membrane</keyword>
<comment type="similarity">
    <text evidence="2">Belongs to the DoxX family.</text>
</comment>
<evidence type="ECO:0000256" key="5">
    <source>
        <dbReference type="ARBA" id="ARBA00022989"/>
    </source>
</evidence>
<keyword evidence="5 7" id="KW-1133">Transmembrane helix</keyword>
<evidence type="ECO:0000256" key="7">
    <source>
        <dbReference type="SAM" id="Phobius"/>
    </source>
</evidence>
<dbReference type="InterPro" id="IPR032808">
    <property type="entry name" value="DoxX"/>
</dbReference>
<comment type="subcellular location">
    <subcellularLocation>
        <location evidence="1">Cell membrane</location>
        <topology evidence="1">Multi-pass membrane protein</topology>
    </subcellularLocation>
</comment>
<evidence type="ECO:0000256" key="3">
    <source>
        <dbReference type="ARBA" id="ARBA00022475"/>
    </source>
</evidence>
<feature type="transmembrane region" description="Helical" evidence="7">
    <location>
        <begin position="69"/>
        <end position="86"/>
    </location>
</feature>
<protein>
    <submittedName>
        <fullName evidence="8">Protein DoxX</fullName>
    </submittedName>
</protein>
<dbReference type="InterPro" id="IPR051907">
    <property type="entry name" value="DoxX-like_oxidoreductase"/>
</dbReference>
<feature type="transmembrane region" description="Helical" evidence="7">
    <location>
        <begin position="44"/>
        <end position="63"/>
    </location>
</feature>
<keyword evidence="6 7" id="KW-0472">Membrane</keyword>
<dbReference type="AlphaFoldDB" id="A0A1K0IC98"/>
<evidence type="ECO:0000256" key="4">
    <source>
        <dbReference type="ARBA" id="ARBA00022692"/>
    </source>
</evidence>
<evidence type="ECO:0000313" key="8">
    <source>
        <dbReference type="EMBL" id="SCU74926.1"/>
    </source>
</evidence>
<accession>A0A1K0IC98</accession>
<dbReference type="PANTHER" id="PTHR33452">
    <property type="entry name" value="OXIDOREDUCTASE CATD-RELATED"/>
    <property type="match status" value="1"/>
</dbReference>